<dbReference type="Gene3D" id="3.40.720.10">
    <property type="entry name" value="Alkaline Phosphatase, subunit A"/>
    <property type="match status" value="2"/>
</dbReference>
<evidence type="ECO:0000313" key="9">
    <source>
        <dbReference type="EMBL" id="WNY28990.1"/>
    </source>
</evidence>
<evidence type="ECO:0000313" key="10">
    <source>
        <dbReference type="Proteomes" id="UP001302662"/>
    </source>
</evidence>
<name>A0AA96VB18_9EURY</name>
<keyword evidence="6" id="KW-0324">Glycolysis</keyword>
<feature type="domain" description="Metalloenzyme" evidence="8">
    <location>
        <begin position="1"/>
        <end position="416"/>
    </location>
</feature>
<dbReference type="GeneID" id="85197675"/>
<evidence type="ECO:0000256" key="1">
    <source>
        <dbReference type="ARBA" id="ARBA00000370"/>
    </source>
</evidence>
<dbReference type="NCBIfam" id="TIGR00306">
    <property type="entry name" value="apgM"/>
    <property type="match status" value="1"/>
</dbReference>
<sequence length="420" mass="45512">MKYIVIIGDGMADLPIPELGGKTILQAVEKPNIDYLAEKGRTGLAITVPDGYPPGSDVANMSIFGYDPAVYYTGRSPLEALSMGVSLHGNELAFRTNLITIGNADGMVGADGPVLDDAYIVDYSGGHITSEEAKELIEAVDRELGNERFKFYPGISYRHLLVAQENYGKELSFTPPHDITGQKASDYFPKGNGGAQDAAAQTYLDLMAASYNILKDHQVNQKRVSEGKLPANCIWLWGQGNAPQFELFEKIHHKTGAVISAVDLLKGIGICAGLDVIEVEGATGFLDTNYKGKADAAIGALKSHDFVFVHIEAPDECGHIGDYQKKMQAVFDLDSKIVAPLLKFAQSLDEPCQILIMPDHPTPVALKTHTNDPIPFALYDTRETNADDVPCFDEESVKCGSLGTVYAPELAALMIKSERE</sequence>
<evidence type="ECO:0000256" key="4">
    <source>
        <dbReference type="ARBA" id="ARBA00005524"/>
    </source>
</evidence>
<dbReference type="PANTHER" id="PTHR31209">
    <property type="entry name" value="COFACTOR-INDEPENDENT PHOSPHOGLYCERATE MUTASE"/>
    <property type="match status" value="1"/>
</dbReference>
<dbReference type="NCBIfam" id="TIGR02535">
    <property type="entry name" value="hyp_Hser_kinase"/>
    <property type="match status" value="1"/>
</dbReference>
<gene>
    <name evidence="9" type="primary">apgM</name>
    <name evidence="9" type="ORF">MmiEs2_12030</name>
</gene>
<evidence type="ECO:0000256" key="7">
    <source>
        <dbReference type="ARBA" id="ARBA00023235"/>
    </source>
</evidence>
<proteinExistence type="inferred from homology"/>
<dbReference type="GO" id="GO:0004619">
    <property type="term" value="F:phosphoglycerate mutase activity"/>
    <property type="evidence" value="ECO:0007669"/>
    <property type="project" value="UniProtKB-EC"/>
</dbReference>
<dbReference type="GO" id="GO:0006096">
    <property type="term" value="P:glycolytic process"/>
    <property type="evidence" value="ECO:0007669"/>
    <property type="project" value="UniProtKB-KW"/>
</dbReference>
<dbReference type="InterPro" id="IPR006124">
    <property type="entry name" value="Metalloenzyme"/>
</dbReference>
<dbReference type="InterPro" id="IPR023665">
    <property type="entry name" value="ApgAM_prokaryotes"/>
</dbReference>
<dbReference type="NCBIfam" id="NF003242">
    <property type="entry name" value="PRK04200.1"/>
    <property type="match status" value="1"/>
</dbReference>
<dbReference type="SUPFAM" id="SSF53649">
    <property type="entry name" value="Alkaline phosphatase-like"/>
    <property type="match status" value="1"/>
</dbReference>
<dbReference type="Pfam" id="PF01676">
    <property type="entry name" value="Metalloenzyme"/>
    <property type="match status" value="1"/>
</dbReference>
<comment type="catalytic activity">
    <reaction evidence="1">
        <text>(2R)-2-phosphoglycerate = (2R)-3-phosphoglycerate</text>
        <dbReference type="Rhea" id="RHEA:15901"/>
        <dbReference type="ChEBI" id="CHEBI:58272"/>
        <dbReference type="ChEBI" id="CHEBI:58289"/>
        <dbReference type="EC" id="5.4.2.12"/>
    </reaction>
</comment>
<dbReference type="PIRSF" id="PIRSF006392">
    <property type="entry name" value="IPGAM_arch"/>
    <property type="match status" value="1"/>
</dbReference>
<evidence type="ECO:0000259" key="8">
    <source>
        <dbReference type="Pfam" id="PF01676"/>
    </source>
</evidence>
<dbReference type="KEGG" id="mees:MmiEs2_12030"/>
<evidence type="ECO:0000256" key="3">
    <source>
        <dbReference type="ARBA" id="ARBA00004798"/>
    </source>
</evidence>
<evidence type="ECO:0000256" key="2">
    <source>
        <dbReference type="ARBA" id="ARBA00002315"/>
    </source>
</evidence>
<dbReference type="AlphaFoldDB" id="A0AA96VB18"/>
<comment type="function">
    <text evidence="2">Catalyzes the interconversion of 2-phosphoglycerate and 3-phosphoglycerate.</text>
</comment>
<comment type="pathway">
    <text evidence="3">Carbohydrate degradation; glycolysis; pyruvate from D-glyceraldehyde 3-phosphate: step 3/5.</text>
</comment>
<protein>
    <recommendedName>
        <fullName evidence="5">phosphoglycerate mutase (2,3-diphosphoglycerate-independent)</fullName>
        <ecNumber evidence="5">5.4.2.12</ecNumber>
    </recommendedName>
</protein>
<organism evidence="9 10">
    <name type="scientific">Methanimicrococcus stummii</name>
    <dbReference type="NCBI Taxonomy" id="3028294"/>
    <lineage>
        <taxon>Archaea</taxon>
        <taxon>Methanobacteriati</taxon>
        <taxon>Methanobacteriota</taxon>
        <taxon>Stenosarchaea group</taxon>
        <taxon>Methanomicrobia</taxon>
        <taxon>Methanosarcinales</taxon>
        <taxon>Methanosarcinaceae</taxon>
        <taxon>Methanimicrococcus</taxon>
    </lineage>
</organism>
<evidence type="ECO:0000256" key="5">
    <source>
        <dbReference type="ARBA" id="ARBA00012026"/>
    </source>
</evidence>
<dbReference type="EMBL" id="CP131062">
    <property type="protein sequence ID" value="WNY28990.1"/>
    <property type="molecule type" value="Genomic_DNA"/>
</dbReference>
<evidence type="ECO:0000256" key="6">
    <source>
        <dbReference type="ARBA" id="ARBA00023152"/>
    </source>
</evidence>
<reference evidence="9 10" key="1">
    <citation type="submission" date="2023-07" db="EMBL/GenBank/DDBJ databases">
        <title>Closed genome sequence of Methanimicrococcus sp. Es2.</title>
        <authorList>
            <person name="Protasov E."/>
            <person name="Platt K."/>
            <person name="Reeh H."/>
            <person name="Poehlein A."/>
            <person name="Daniel R."/>
            <person name="Brune A."/>
        </authorList>
    </citation>
    <scope>NUCLEOTIDE SEQUENCE [LARGE SCALE GENOMIC DNA]</scope>
    <source>
        <strain evidence="9 10">Es2</strain>
    </source>
</reference>
<accession>A0AA96VB18</accession>
<dbReference type="EC" id="5.4.2.12" evidence="5"/>
<dbReference type="GO" id="GO:0046872">
    <property type="term" value="F:metal ion binding"/>
    <property type="evidence" value="ECO:0007669"/>
    <property type="project" value="InterPro"/>
</dbReference>
<dbReference type="Pfam" id="PF10143">
    <property type="entry name" value="PhosphMutase"/>
    <property type="match status" value="1"/>
</dbReference>
<dbReference type="RefSeq" id="WP_316558990.1">
    <property type="nucleotide sequence ID" value="NZ_CP131062.1"/>
</dbReference>
<dbReference type="InterPro" id="IPR004456">
    <property type="entry name" value="Pglycerate_mutase_ApgM"/>
</dbReference>
<keyword evidence="7" id="KW-0413">Isomerase</keyword>
<keyword evidence="10" id="KW-1185">Reference proteome</keyword>
<dbReference type="Proteomes" id="UP001302662">
    <property type="component" value="Chromosome"/>
</dbReference>
<dbReference type="PANTHER" id="PTHR31209:SF4">
    <property type="entry name" value="2,3-BISPHOSPHOGLYCERATE-INDEPENDENT PHOSPHOGLYCERATE MUTASE"/>
    <property type="match status" value="1"/>
</dbReference>
<dbReference type="InterPro" id="IPR017850">
    <property type="entry name" value="Alkaline_phosphatase_core_sf"/>
</dbReference>
<comment type="similarity">
    <text evidence="4">Belongs to the BPG-independent phosphoglycerate mutase family. A-PGAM subfamily.</text>
</comment>
<dbReference type="CDD" id="cd16011">
    <property type="entry name" value="iPGM_like"/>
    <property type="match status" value="1"/>
</dbReference>